<keyword evidence="10" id="KW-1185">Reference proteome</keyword>
<feature type="domain" description="Major facilitator superfamily (MFS) profile" evidence="8">
    <location>
        <begin position="22"/>
        <end position="436"/>
    </location>
</feature>
<reference evidence="9 10" key="1">
    <citation type="submission" date="2024-07" db="EMBL/GenBank/DDBJ databases">
        <authorList>
            <person name="Lee S."/>
            <person name="Kang M."/>
        </authorList>
    </citation>
    <scope>NUCLEOTIDE SEQUENCE [LARGE SCALE GENOMIC DNA]</scope>
    <source>
        <strain evidence="9 10">DS6</strain>
    </source>
</reference>
<feature type="transmembrane region" description="Helical" evidence="7">
    <location>
        <begin position="95"/>
        <end position="113"/>
    </location>
</feature>
<feature type="transmembrane region" description="Helical" evidence="7">
    <location>
        <begin position="159"/>
        <end position="183"/>
    </location>
</feature>
<keyword evidence="2" id="KW-0813">Transport</keyword>
<dbReference type="NCBIfam" id="NF007414">
    <property type="entry name" value="PRK09952.1"/>
    <property type="match status" value="1"/>
</dbReference>
<feature type="transmembrane region" description="Helical" evidence="7">
    <location>
        <begin position="319"/>
        <end position="338"/>
    </location>
</feature>
<dbReference type="EMBL" id="JBFPJR010000005">
    <property type="protein sequence ID" value="MEX0426866.1"/>
    <property type="molecule type" value="Genomic_DNA"/>
</dbReference>
<evidence type="ECO:0000259" key="8">
    <source>
        <dbReference type="PROSITE" id="PS50850"/>
    </source>
</evidence>
<evidence type="ECO:0000256" key="1">
    <source>
        <dbReference type="ARBA" id="ARBA00004651"/>
    </source>
</evidence>
<feature type="transmembrane region" description="Helical" evidence="7">
    <location>
        <begin position="259"/>
        <end position="278"/>
    </location>
</feature>
<feature type="transmembrane region" description="Helical" evidence="7">
    <location>
        <begin position="195"/>
        <end position="214"/>
    </location>
</feature>
<dbReference type="RefSeq" id="WP_367991692.1">
    <property type="nucleotide sequence ID" value="NZ_JBFPJR010000005.1"/>
</dbReference>
<dbReference type="SUPFAM" id="SSF103473">
    <property type="entry name" value="MFS general substrate transporter"/>
    <property type="match status" value="1"/>
</dbReference>
<evidence type="ECO:0000256" key="4">
    <source>
        <dbReference type="ARBA" id="ARBA00022692"/>
    </source>
</evidence>
<dbReference type="InterPro" id="IPR020846">
    <property type="entry name" value="MFS_dom"/>
</dbReference>
<protein>
    <submittedName>
        <fullName evidence="9">Shikimate transporter</fullName>
    </submittedName>
</protein>
<feature type="transmembrane region" description="Helical" evidence="7">
    <location>
        <begin position="344"/>
        <end position="364"/>
    </location>
</feature>
<gene>
    <name evidence="9" type="primary">shiA</name>
    <name evidence="9" type="ORF">AB3X52_04465</name>
</gene>
<sequence>MCAIRTKEPSVTTGTQRQSRRAALGSFVGAVLEWYDFLLYGIVAALVFDKAFFPDASSRAGTLAAFATFGVGFCFRPLGGALFGHFGDRLGRKRMLVWTVALMGVATAAIGVLPTYQQIGWYAPLLLVVLRVLQGIAVGGEWGGAALMAVESAPPKWRAFFSSGVQVGYSVGLLLATGLVAFLGGVLSDDAFNSWGWRIPFLVSAGLAFVALWIRSGLTETKVFEQAKESGAVENETVKAASPVLEALRRHPREILQIFGMRLGELFTMYIVTTFALSYATDEFGYDRSFILGLTLVAGGLGIVTIPFYAYLSDRFGRGPVFLSGAAVGVVSAVPFFLSLQAGASVLVVVFGVLLVNVAHDAIVSVQQPLFTELFAPEFRYSGAGFGYQLASAVAGGFTPFIATALVALGGGTWYLVAAYLTVGCAASLLIALRLRGRDGVREHLADERVAAA</sequence>
<feature type="transmembrane region" description="Helical" evidence="7">
    <location>
        <begin position="414"/>
        <end position="433"/>
    </location>
</feature>
<feature type="transmembrane region" description="Helical" evidence="7">
    <location>
        <begin position="27"/>
        <end position="48"/>
    </location>
</feature>
<dbReference type="PANTHER" id="PTHR43045">
    <property type="entry name" value="SHIKIMATE TRANSPORTER"/>
    <property type="match status" value="1"/>
</dbReference>
<keyword evidence="3" id="KW-1003">Cell membrane</keyword>
<evidence type="ECO:0000256" key="3">
    <source>
        <dbReference type="ARBA" id="ARBA00022475"/>
    </source>
</evidence>
<comment type="caution">
    <text evidence="9">The sequence shown here is derived from an EMBL/GenBank/DDBJ whole genome shotgun (WGS) entry which is preliminary data.</text>
</comment>
<keyword evidence="4 7" id="KW-0812">Transmembrane</keyword>
<dbReference type="Proteomes" id="UP001556631">
    <property type="component" value="Unassembled WGS sequence"/>
</dbReference>
<evidence type="ECO:0000256" key="2">
    <source>
        <dbReference type="ARBA" id="ARBA00022448"/>
    </source>
</evidence>
<evidence type="ECO:0000256" key="5">
    <source>
        <dbReference type="ARBA" id="ARBA00022989"/>
    </source>
</evidence>
<evidence type="ECO:0000313" key="9">
    <source>
        <dbReference type="EMBL" id="MEX0426866.1"/>
    </source>
</evidence>
<dbReference type="PANTHER" id="PTHR43045:SF1">
    <property type="entry name" value="SHIKIMATE TRANSPORTER"/>
    <property type="match status" value="1"/>
</dbReference>
<dbReference type="CDD" id="cd17369">
    <property type="entry name" value="MFS_ShiA_like"/>
    <property type="match status" value="1"/>
</dbReference>
<comment type="subcellular location">
    <subcellularLocation>
        <location evidence="1">Cell membrane</location>
        <topology evidence="1">Multi-pass membrane protein</topology>
    </subcellularLocation>
</comment>
<keyword evidence="5 7" id="KW-1133">Transmembrane helix</keyword>
<proteinExistence type="predicted"/>
<name>A0ABV3SV99_9ACTN</name>
<organism evidence="9 10">
    <name type="scientific">Nocardioides eburneus</name>
    <dbReference type="NCBI Taxonomy" id="3231482"/>
    <lineage>
        <taxon>Bacteria</taxon>
        <taxon>Bacillati</taxon>
        <taxon>Actinomycetota</taxon>
        <taxon>Actinomycetes</taxon>
        <taxon>Propionibacteriales</taxon>
        <taxon>Nocardioidaceae</taxon>
        <taxon>Nocardioides</taxon>
    </lineage>
</organism>
<dbReference type="Pfam" id="PF07690">
    <property type="entry name" value="MFS_1"/>
    <property type="match status" value="1"/>
</dbReference>
<feature type="transmembrane region" description="Helical" evidence="7">
    <location>
        <begin position="290"/>
        <end position="312"/>
    </location>
</feature>
<evidence type="ECO:0000313" key="10">
    <source>
        <dbReference type="Proteomes" id="UP001556631"/>
    </source>
</evidence>
<dbReference type="InterPro" id="IPR036259">
    <property type="entry name" value="MFS_trans_sf"/>
</dbReference>
<feature type="transmembrane region" description="Helical" evidence="7">
    <location>
        <begin position="60"/>
        <end position="83"/>
    </location>
</feature>
<dbReference type="PROSITE" id="PS50850">
    <property type="entry name" value="MFS"/>
    <property type="match status" value="1"/>
</dbReference>
<evidence type="ECO:0000256" key="7">
    <source>
        <dbReference type="SAM" id="Phobius"/>
    </source>
</evidence>
<accession>A0ABV3SV99</accession>
<dbReference type="Gene3D" id="1.20.1250.20">
    <property type="entry name" value="MFS general substrate transporter like domains"/>
    <property type="match status" value="2"/>
</dbReference>
<keyword evidence="6 7" id="KW-0472">Membrane</keyword>
<feature type="transmembrane region" description="Helical" evidence="7">
    <location>
        <begin position="385"/>
        <end position="408"/>
    </location>
</feature>
<dbReference type="InterPro" id="IPR011701">
    <property type="entry name" value="MFS"/>
</dbReference>
<evidence type="ECO:0000256" key="6">
    <source>
        <dbReference type="ARBA" id="ARBA00023136"/>
    </source>
</evidence>